<evidence type="ECO:0000256" key="2">
    <source>
        <dbReference type="ARBA" id="ARBA00010596"/>
    </source>
</evidence>
<comment type="subcellular location">
    <subcellularLocation>
        <location evidence="6">Golgi apparatus membrane</location>
        <topology evidence="6">Multi-pass membrane protein</topology>
    </subcellularLocation>
    <subcellularLocation>
        <location evidence="1">Membrane</location>
        <topology evidence="1">Multi-pass membrane protein</topology>
    </subcellularLocation>
</comment>
<feature type="transmembrane region" description="Helical" evidence="6">
    <location>
        <begin position="239"/>
        <end position="261"/>
    </location>
</feature>
<dbReference type="PANTHER" id="PTHR21236">
    <property type="entry name" value="GOLGI MEMBRANE PROTEIN YIP1"/>
    <property type="match status" value="1"/>
</dbReference>
<accession>A0AAN6E7Q6</accession>
<keyword evidence="10" id="KW-1185">Reference proteome</keyword>
<keyword evidence="3 6" id="KW-0812">Transmembrane</keyword>
<feature type="transmembrane region" description="Helical" evidence="6">
    <location>
        <begin position="267"/>
        <end position="285"/>
    </location>
</feature>
<name>A0AAN6E7Q6_9EURO</name>
<gene>
    <name evidence="9" type="ORF">EDD36DRAFT_427839</name>
</gene>
<dbReference type="EMBL" id="MU404350">
    <property type="protein sequence ID" value="KAI1619092.1"/>
    <property type="molecule type" value="Genomic_DNA"/>
</dbReference>
<comment type="similarity">
    <text evidence="2 6">Belongs to the YIP1 family.</text>
</comment>
<proteinExistence type="inferred from homology"/>
<dbReference type="GO" id="GO:0005802">
    <property type="term" value="C:trans-Golgi network"/>
    <property type="evidence" value="ECO:0007669"/>
    <property type="project" value="TreeGrafter"/>
</dbReference>
<dbReference type="GO" id="GO:0000139">
    <property type="term" value="C:Golgi membrane"/>
    <property type="evidence" value="ECO:0007669"/>
    <property type="project" value="UniProtKB-SubCell"/>
</dbReference>
<dbReference type="AlphaFoldDB" id="A0AAN6E7Q6"/>
<organism evidence="9 10">
    <name type="scientific">Exophiala viscosa</name>
    <dbReference type="NCBI Taxonomy" id="2486360"/>
    <lineage>
        <taxon>Eukaryota</taxon>
        <taxon>Fungi</taxon>
        <taxon>Dikarya</taxon>
        <taxon>Ascomycota</taxon>
        <taxon>Pezizomycotina</taxon>
        <taxon>Eurotiomycetes</taxon>
        <taxon>Chaetothyriomycetidae</taxon>
        <taxon>Chaetothyriales</taxon>
        <taxon>Herpotrichiellaceae</taxon>
        <taxon>Exophiala</taxon>
    </lineage>
</organism>
<dbReference type="PANTHER" id="PTHR21236:SF1">
    <property type="entry name" value="PROTEIN YIPF6"/>
    <property type="match status" value="1"/>
</dbReference>
<dbReference type="Proteomes" id="UP001203852">
    <property type="component" value="Unassembled WGS sequence"/>
</dbReference>
<comment type="caution">
    <text evidence="9">The sequence shown here is derived from an EMBL/GenBank/DDBJ whole genome shotgun (WGS) entry which is preliminary data.</text>
</comment>
<evidence type="ECO:0000256" key="3">
    <source>
        <dbReference type="ARBA" id="ARBA00022692"/>
    </source>
</evidence>
<evidence type="ECO:0000256" key="4">
    <source>
        <dbReference type="ARBA" id="ARBA00022989"/>
    </source>
</evidence>
<comment type="caution">
    <text evidence="6">Lacks conserved residue(s) required for the propagation of feature annotation.</text>
</comment>
<feature type="region of interest" description="Disordered" evidence="7">
    <location>
        <begin position="14"/>
        <end position="69"/>
    </location>
</feature>
<dbReference type="InterPro" id="IPR006977">
    <property type="entry name" value="Yip1_dom"/>
</dbReference>
<dbReference type="GO" id="GO:0006888">
    <property type="term" value="P:endoplasmic reticulum to Golgi vesicle-mediated transport"/>
    <property type="evidence" value="ECO:0007669"/>
    <property type="project" value="InterPro"/>
</dbReference>
<dbReference type="InterPro" id="IPR045231">
    <property type="entry name" value="Yip1/4-like"/>
</dbReference>
<evidence type="ECO:0000313" key="10">
    <source>
        <dbReference type="Proteomes" id="UP001203852"/>
    </source>
</evidence>
<keyword evidence="4 6" id="KW-1133">Transmembrane helix</keyword>
<keyword evidence="5 6" id="KW-0472">Membrane</keyword>
<sequence>MSARITNDHFDDDHAVLDDDFLNDEVEPDEPTTSDRAPLTGNIQSSSSSAPLNQNYLTSRIPGEDRRAPQNTIDESVWETVSRDLFAVWEKMKQVLWPKYLLGGMLQREGGGMGDVESQGFGRDLRGLIGRWPDAEGILQGGLSEGLRDWDLWGPLIFCLLLSLFLSMRASKAQTDLVFSGVFSLIWIGEAVVTLQIKLLGGNISFMQSVSIIGYTLFPLTIAALLSALGLPMIARIPVYIVLVAWSLAAGVSILGGSGVVKNRVVLSVYPLFVFYVGLGCLCFIS</sequence>
<protein>
    <recommendedName>
        <fullName evidence="6">Protein YIP</fullName>
    </recommendedName>
</protein>
<feature type="compositionally biased region" description="Acidic residues" evidence="7">
    <location>
        <begin position="18"/>
        <end position="32"/>
    </location>
</feature>
<evidence type="ECO:0000259" key="8">
    <source>
        <dbReference type="Pfam" id="PF04893"/>
    </source>
</evidence>
<feature type="transmembrane region" description="Helical" evidence="6">
    <location>
        <begin position="177"/>
        <end position="200"/>
    </location>
</feature>
<evidence type="ECO:0000256" key="5">
    <source>
        <dbReference type="ARBA" id="ARBA00023136"/>
    </source>
</evidence>
<evidence type="ECO:0000256" key="6">
    <source>
        <dbReference type="RuleBase" id="RU361264"/>
    </source>
</evidence>
<dbReference type="Pfam" id="PF04893">
    <property type="entry name" value="Yip1"/>
    <property type="match status" value="1"/>
</dbReference>
<evidence type="ECO:0000256" key="1">
    <source>
        <dbReference type="ARBA" id="ARBA00004141"/>
    </source>
</evidence>
<feature type="domain" description="Yip1" evidence="8">
    <location>
        <begin position="149"/>
        <end position="281"/>
    </location>
</feature>
<feature type="transmembrane region" description="Helical" evidence="6">
    <location>
        <begin position="212"/>
        <end position="232"/>
    </location>
</feature>
<feature type="compositionally biased region" description="Polar residues" evidence="7">
    <location>
        <begin position="41"/>
        <end position="58"/>
    </location>
</feature>
<reference evidence="9" key="1">
    <citation type="journal article" date="2022" name="bioRxiv">
        <title>Deciphering the potential niche of two novel black yeast fungi from a biological soil crust based on their genomes, phenotypes, and melanin regulation.</title>
        <authorList>
            <consortium name="DOE Joint Genome Institute"/>
            <person name="Carr E.C."/>
            <person name="Barton Q."/>
            <person name="Grambo S."/>
            <person name="Sullivan M."/>
            <person name="Renfro C.M."/>
            <person name="Kuo A."/>
            <person name="Pangilinan J."/>
            <person name="Lipzen A."/>
            <person name="Keymanesh K."/>
            <person name="Savage E."/>
            <person name="Barry K."/>
            <person name="Grigoriev I.V."/>
            <person name="Riekhof W.R."/>
            <person name="Harris S.S."/>
        </authorList>
    </citation>
    <scope>NUCLEOTIDE SEQUENCE</scope>
    <source>
        <strain evidence="9">JF 03-4F</strain>
    </source>
</reference>
<evidence type="ECO:0000256" key="7">
    <source>
        <dbReference type="SAM" id="MobiDB-lite"/>
    </source>
</evidence>
<evidence type="ECO:0000313" key="9">
    <source>
        <dbReference type="EMBL" id="KAI1619092.1"/>
    </source>
</evidence>